<dbReference type="PANTHER" id="PTHR30295">
    <property type="entry name" value="BACTERIOFERRITIN"/>
    <property type="match status" value="1"/>
</dbReference>
<dbReference type="GO" id="GO:0005829">
    <property type="term" value="C:cytosol"/>
    <property type="evidence" value="ECO:0007669"/>
    <property type="project" value="TreeGrafter"/>
</dbReference>
<dbReference type="GO" id="GO:0006879">
    <property type="term" value="P:intracellular iron ion homeostasis"/>
    <property type="evidence" value="ECO:0007669"/>
    <property type="project" value="UniProtKB-KW"/>
</dbReference>
<feature type="binding site" evidence="10">
    <location>
        <position position="19"/>
    </location>
    <ligand>
        <name>Fe cation</name>
        <dbReference type="ChEBI" id="CHEBI:24875"/>
        <label>1</label>
    </ligand>
</feature>
<comment type="subunit">
    <text evidence="2">Homooligomer of 24 subunits, arranged as 12 dimers, that are packed together to form an approximately spherical molecule with a central cavity, in which large amounts of iron can be deposited.</text>
</comment>
<dbReference type="InterPro" id="IPR009040">
    <property type="entry name" value="Ferritin-like_diiron"/>
</dbReference>
<dbReference type="EMBL" id="JAALAA010000030">
    <property type="protein sequence ID" value="NGN95787.1"/>
    <property type="molecule type" value="Genomic_DNA"/>
</dbReference>
<feature type="binding site" description="axial binding residue" evidence="10">
    <location>
        <position position="53"/>
    </location>
    <ligand>
        <name>heme b</name>
        <dbReference type="ChEBI" id="CHEBI:60344"/>
        <note>ligand shared between dimeric partners</note>
    </ligand>
    <ligandPart>
        <name>Fe</name>
        <dbReference type="ChEBI" id="CHEBI:18248"/>
    </ligandPart>
</feature>
<dbReference type="SUPFAM" id="SSF47240">
    <property type="entry name" value="Ferritin-like"/>
    <property type="match status" value="1"/>
</dbReference>
<dbReference type="InterPro" id="IPR012347">
    <property type="entry name" value="Ferritin-like"/>
</dbReference>
<keyword evidence="3 9" id="KW-0409">Iron storage</keyword>
<feature type="binding site" evidence="10">
    <location>
        <position position="52"/>
    </location>
    <ligand>
        <name>Fe cation</name>
        <dbReference type="ChEBI" id="CHEBI:24875"/>
        <label>2</label>
    </ligand>
</feature>
<evidence type="ECO:0000256" key="8">
    <source>
        <dbReference type="ARBA" id="ARBA00047990"/>
    </source>
</evidence>
<evidence type="ECO:0000256" key="2">
    <source>
        <dbReference type="ARBA" id="ARBA00011637"/>
    </source>
</evidence>
<evidence type="ECO:0000256" key="4">
    <source>
        <dbReference type="ARBA" id="ARBA00022617"/>
    </source>
</evidence>
<comment type="catalytic activity">
    <reaction evidence="7">
        <text>Fe(2+)(in) = Fe(2+)(out)</text>
        <dbReference type="Rhea" id="RHEA:28486"/>
        <dbReference type="ChEBI" id="CHEBI:29033"/>
    </reaction>
</comment>
<name>A0A6M1RHV8_9ACTN</name>
<evidence type="ECO:0000313" key="12">
    <source>
        <dbReference type="EMBL" id="NGN95787.1"/>
    </source>
</evidence>
<dbReference type="EC" id="1.16.3.1" evidence="9"/>
<reference evidence="12 13" key="1">
    <citation type="submission" date="2020-02" db="EMBL/GenBank/DDBJ databases">
        <title>Whole-genome analyses of novel actinobacteria.</title>
        <authorList>
            <person name="Sahin N."/>
        </authorList>
    </citation>
    <scope>NUCLEOTIDE SEQUENCE [LARGE SCALE GENOMIC DNA]</scope>
    <source>
        <strain evidence="12 13">KC13</strain>
    </source>
</reference>
<keyword evidence="4" id="KW-0349">Heme</keyword>
<dbReference type="InterPro" id="IPR009078">
    <property type="entry name" value="Ferritin-like_SF"/>
</dbReference>
<evidence type="ECO:0000256" key="7">
    <source>
        <dbReference type="ARBA" id="ARBA00036243"/>
    </source>
</evidence>
<dbReference type="PIRSF" id="PIRSF002560">
    <property type="entry name" value="Bacterioferritin"/>
    <property type="match status" value="1"/>
</dbReference>
<comment type="function">
    <text evidence="9">Iron-storage protein, whose ferroxidase center binds Fe(2+), oxidizes it using dioxygen to Fe(3+), and participates in the subsequent Fe(3+) oxide mineral core formation within the central cavity of the BFR protein shell.</text>
</comment>
<dbReference type="Proteomes" id="UP000483261">
    <property type="component" value="Unassembled WGS sequence"/>
</dbReference>
<dbReference type="GO" id="GO:0008199">
    <property type="term" value="F:ferric iron binding"/>
    <property type="evidence" value="ECO:0007669"/>
    <property type="project" value="InterPro"/>
</dbReference>
<dbReference type="CDD" id="cd00907">
    <property type="entry name" value="Bacterioferritin"/>
    <property type="match status" value="1"/>
</dbReference>
<dbReference type="InterPro" id="IPR008331">
    <property type="entry name" value="Ferritin_DPS_dom"/>
</dbReference>
<dbReference type="GO" id="GO:0004322">
    <property type="term" value="F:ferroxidase activity"/>
    <property type="evidence" value="ECO:0007669"/>
    <property type="project" value="UniProtKB-EC"/>
</dbReference>
<dbReference type="NCBIfam" id="TIGR00754">
    <property type="entry name" value="bfr"/>
    <property type="match status" value="1"/>
</dbReference>
<accession>A0A6M1RHV8</accession>
<keyword evidence="5 9" id="KW-0479">Metal-binding</keyword>
<dbReference type="PANTHER" id="PTHR30295:SF0">
    <property type="entry name" value="BACTERIOFERRITIN"/>
    <property type="match status" value="1"/>
</dbReference>
<protein>
    <recommendedName>
        <fullName evidence="9">Bacterioferritin</fullName>
        <ecNumber evidence="9">1.16.3.1</ecNumber>
    </recommendedName>
</protein>
<comment type="similarity">
    <text evidence="9">Belongs to the bacterioferritin family.</text>
</comment>
<feature type="domain" description="Ferritin-like diiron" evidence="11">
    <location>
        <begin position="2"/>
        <end position="146"/>
    </location>
</feature>
<proteinExistence type="inferred from homology"/>
<evidence type="ECO:0000259" key="11">
    <source>
        <dbReference type="PROSITE" id="PS50905"/>
    </source>
</evidence>
<feature type="binding site" evidence="10">
    <location>
        <position position="128"/>
    </location>
    <ligand>
        <name>Fe cation</name>
        <dbReference type="ChEBI" id="CHEBI:24875"/>
        <label>2</label>
    </ligand>
</feature>
<dbReference type="PRINTS" id="PR00601">
    <property type="entry name" value="BACFERRITIN"/>
</dbReference>
<gene>
    <name evidence="12" type="primary">bfr</name>
    <name evidence="12" type="ORF">G5C66_23995</name>
</gene>
<keyword evidence="6 9" id="KW-0408">Iron</keyword>
<comment type="cofactor">
    <cofactor evidence="1">
        <name>heme b</name>
        <dbReference type="ChEBI" id="CHEBI:60344"/>
    </cofactor>
</comment>
<dbReference type="Pfam" id="PF00210">
    <property type="entry name" value="Ferritin"/>
    <property type="match status" value="1"/>
</dbReference>
<dbReference type="PROSITE" id="PS50905">
    <property type="entry name" value="FERRITIN_LIKE"/>
    <property type="match status" value="1"/>
</dbReference>
<dbReference type="GO" id="GO:0006826">
    <property type="term" value="P:iron ion transport"/>
    <property type="evidence" value="ECO:0007669"/>
    <property type="project" value="InterPro"/>
</dbReference>
<feature type="binding site" evidence="10">
    <location>
        <position position="131"/>
    </location>
    <ligand>
        <name>Fe cation</name>
        <dbReference type="ChEBI" id="CHEBI:24875"/>
        <label>2</label>
    </ligand>
</feature>
<dbReference type="AlphaFoldDB" id="A0A6M1RHV8"/>
<feature type="binding site" evidence="10">
    <location>
        <position position="52"/>
    </location>
    <ligand>
        <name>Fe cation</name>
        <dbReference type="ChEBI" id="CHEBI:24875"/>
        <label>1</label>
    </ligand>
</feature>
<comment type="catalytic activity">
    <reaction evidence="8 9">
        <text>4 Fe(2+) + O2 + 4 H(+) = 4 Fe(3+) + 2 H2O</text>
        <dbReference type="Rhea" id="RHEA:11148"/>
        <dbReference type="ChEBI" id="CHEBI:15377"/>
        <dbReference type="ChEBI" id="CHEBI:15378"/>
        <dbReference type="ChEBI" id="CHEBI:15379"/>
        <dbReference type="ChEBI" id="CHEBI:29033"/>
        <dbReference type="ChEBI" id="CHEBI:29034"/>
        <dbReference type="EC" id="1.16.3.1"/>
    </reaction>
</comment>
<dbReference type="RefSeq" id="WP_165113906.1">
    <property type="nucleotide sequence ID" value="NZ_JAALAA010000030.1"/>
</dbReference>
<evidence type="ECO:0000256" key="1">
    <source>
        <dbReference type="ARBA" id="ARBA00001970"/>
    </source>
</evidence>
<evidence type="ECO:0000313" key="13">
    <source>
        <dbReference type="Proteomes" id="UP000483261"/>
    </source>
</evidence>
<feature type="binding site" evidence="10">
    <location>
        <position position="51"/>
    </location>
    <ligand>
        <name>Fe cation</name>
        <dbReference type="ChEBI" id="CHEBI:24875"/>
        <label>3</label>
    </ligand>
</feature>
<feature type="binding site" evidence="10">
    <location>
        <position position="95"/>
    </location>
    <ligand>
        <name>Fe cation</name>
        <dbReference type="ChEBI" id="CHEBI:24875"/>
        <label>2</label>
    </ligand>
</feature>
<feature type="binding site" evidence="10">
    <location>
        <position position="128"/>
    </location>
    <ligand>
        <name>Fe cation</name>
        <dbReference type="ChEBI" id="CHEBI:24875"/>
        <label>1</label>
    </ligand>
</feature>
<evidence type="ECO:0000256" key="6">
    <source>
        <dbReference type="ARBA" id="ARBA00023004"/>
    </source>
</evidence>
<evidence type="ECO:0000256" key="3">
    <source>
        <dbReference type="ARBA" id="ARBA00022434"/>
    </source>
</evidence>
<sequence length="162" mass="18242">MQPVDPRVVELLNEALTFELTVTNTYFLHARMLDNWGLSKLGKVFYDLSIDEMRDADDLINRILMFDGHPNVQRLNAIQVGETAEEMLRLALASERDAVAQFNTGAKECHELGDHGTAAVFEEMVRDEEKHADWFESQLDAIERVGLQQYLAQHVAAGEGPG</sequence>
<keyword evidence="13" id="KW-1185">Reference proteome</keyword>
<dbReference type="GO" id="GO:0020037">
    <property type="term" value="F:heme binding"/>
    <property type="evidence" value="ECO:0007669"/>
    <property type="project" value="TreeGrafter"/>
</dbReference>
<evidence type="ECO:0000256" key="9">
    <source>
        <dbReference type="PIRNR" id="PIRNR002560"/>
    </source>
</evidence>
<dbReference type="InterPro" id="IPR002024">
    <property type="entry name" value="Bacterioferritin"/>
</dbReference>
<organism evidence="12 13">
    <name type="scientific">Nocardioides turkmenicus</name>
    <dbReference type="NCBI Taxonomy" id="2711220"/>
    <lineage>
        <taxon>Bacteria</taxon>
        <taxon>Bacillati</taxon>
        <taxon>Actinomycetota</taxon>
        <taxon>Actinomycetes</taxon>
        <taxon>Propionibacteriales</taxon>
        <taxon>Nocardioidaceae</taxon>
        <taxon>Nocardioides</taxon>
    </lineage>
</organism>
<evidence type="ECO:0000256" key="10">
    <source>
        <dbReference type="PIRSR" id="PIRSR002560-1"/>
    </source>
</evidence>
<dbReference type="Gene3D" id="1.20.1260.10">
    <property type="match status" value="1"/>
</dbReference>
<evidence type="ECO:0000256" key="5">
    <source>
        <dbReference type="ARBA" id="ARBA00022723"/>
    </source>
</evidence>
<comment type="caution">
    <text evidence="12">The sequence shown here is derived from an EMBL/GenBank/DDBJ whole genome shotgun (WGS) entry which is preliminary data.</text>
</comment>